<dbReference type="EMBL" id="JAHMHS010000007">
    <property type="protein sequence ID" value="KAK1730333.1"/>
    <property type="molecule type" value="Genomic_DNA"/>
</dbReference>
<dbReference type="AlphaFoldDB" id="A0AAD8XMW0"/>
<proteinExistence type="predicted"/>
<evidence type="ECO:0000313" key="2">
    <source>
        <dbReference type="Proteomes" id="UP001244207"/>
    </source>
</evidence>
<organism evidence="1 2">
    <name type="scientific">Glomerella acutata</name>
    <name type="common">Colletotrichum acutatum</name>
    <dbReference type="NCBI Taxonomy" id="27357"/>
    <lineage>
        <taxon>Eukaryota</taxon>
        <taxon>Fungi</taxon>
        <taxon>Dikarya</taxon>
        <taxon>Ascomycota</taxon>
        <taxon>Pezizomycotina</taxon>
        <taxon>Sordariomycetes</taxon>
        <taxon>Hypocreomycetidae</taxon>
        <taxon>Glomerellales</taxon>
        <taxon>Glomerellaceae</taxon>
        <taxon>Colletotrichum</taxon>
        <taxon>Colletotrichum acutatum species complex</taxon>
    </lineage>
</organism>
<dbReference type="RefSeq" id="XP_060370388.1">
    <property type="nucleotide sequence ID" value="XM_060502850.1"/>
</dbReference>
<dbReference type="Proteomes" id="UP001244207">
    <property type="component" value="Unassembled WGS sequence"/>
</dbReference>
<gene>
    <name evidence="1" type="ORF">BDZ83DRAFT_401713</name>
</gene>
<protein>
    <submittedName>
        <fullName evidence="1">Uncharacterized protein</fullName>
    </submittedName>
</protein>
<reference evidence="1" key="1">
    <citation type="submission" date="2021-12" db="EMBL/GenBank/DDBJ databases">
        <title>Comparative genomics, transcriptomics and evolutionary studies reveal genomic signatures of adaptation to plant cell wall in hemibiotrophic fungi.</title>
        <authorList>
            <consortium name="DOE Joint Genome Institute"/>
            <person name="Baroncelli R."/>
            <person name="Diaz J.F."/>
            <person name="Benocci T."/>
            <person name="Peng M."/>
            <person name="Battaglia E."/>
            <person name="Haridas S."/>
            <person name="Andreopoulos W."/>
            <person name="Labutti K."/>
            <person name="Pangilinan J."/>
            <person name="Floch G.L."/>
            <person name="Makela M.R."/>
            <person name="Henrissat B."/>
            <person name="Grigoriev I.V."/>
            <person name="Crouch J.A."/>
            <person name="De Vries R.P."/>
            <person name="Sukno S.A."/>
            <person name="Thon M.R."/>
        </authorList>
    </citation>
    <scope>NUCLEOTIDE SEQUENCE</scope>
    <source>
        <strain evidence="1">CBS 112980</strain>
    </source>
</reference>
<sequence>MNVVYLDLVVNSSTTELCLTGKQTARHGSAARLLTDGSTVCTDWVQSQDRRNTKRAKQSSPFQTFRALPNVVALPFFFGTLGGLQSGHVEPWIRRRDLGVVVIHRRPSFATLAFCRPRGLGGGHLDPSHTLAEIDTSRCGATLPDRIGYAAFPRACVFGCSPRERESPVPWCGRRQNWSICPLSTILSAGVTRAQSFLK</sequence>
<name>A0AAD8XMW0_GLOAC</name>
<comment type="caution">
    <text evidence="1">The sequence shown here is derived from an EMBL/GenBank/DDBJ whole genome shotgun (WGS) entry which is preliminary data.</text>
</comment>
<evidence type="ECO:0000313" key="1">
    <source>
        <dbReference type="EMBL" id="KAK1730333.1"/>
    </source>
</evidence>
<dbReference type="GeneID" id="85386749"/>
<keyword evidence="2" id="KW-1185">Reference proteome</keyword>
<accession>A0AAD8XMW0</accession>